<dbReference type="Gene3D" id="3.90.660.10">
    <property type="match status" value="1"/>
</dbReference>
<dbReference type="PANTHER" id="PTHR16128:SF5">
    <property type="entry name" value="FAD_NAD(P)-BINDING OXIDOREDUCTASE FAMILY PROTEIN"/>
    <property type="match status" value="1"/>
</dbReference>
<dbReference type="PANTHER" id="PTHR16128">
    <property type="entry name" value="FAD/NAD(P)-BINDING OXIDOREDUCTASE FAMILY PROTEIN"/>
    <property type="match status" value="1"/>
</dbReference>
<dbReference type="AlphaFoldDB" id="A0A7S4JNN1"/>
<evidence type="ECO:0008006" key="2">
    <source>
        <dbReference type="Google" id="ProtNLM"/>
    </source>
</evidence>
<dbReference type="Pfam" id="PF13450">
    <property type="entry name" value="NAD_binding_8"/>
    <property type="match status" value="1"/>
</dbReference>
<dbReference type="Gene3D" id="3.50.50.60">
    <property type="entry name" value="FAD/NAD(P)-binding domain"/>
    <property type="match status" value="1"/>
</dbReference>
<name>A0A7S4JNN1_9STRA</name>
<protein>
    <recommendedName>
        <fullName evidence="2">Amine oxidase domain-containing protein</fullName>
    </recommendedName>
</protein>
<gene>
    <name evidence="1" type="ORF">OAUR00152_LOCUS30569</name>
</gene>
<reference evidence="1" key="1">
    <citation type="submission" date="2021-01" db="EMBL/GenBank/DDBJ databases">
        <authorList>
            <person name="Corre E."/>
            <person name="Pelletier E."/>
            <person name="Niang G."/>
            <person name="Scheremetjew M."/>
            <person name="Finn R."/>
            <person name="Kale V."/>
            <person name="Holt S."/>
            <person name="Cochrane G."/>
            <person name="Meng A."/>
            <person name="Brown T."/>
            <person name="Cohen L."/>
        </authorList>
    </citation>
    <scope>NUCLEOTIDE SEQUENCE</scope>
    <source>
        <strain evidence="1">Isolate 1302-5</strain>
    </source>
</reference>
<accession>A0A7S4JNN1</accession>
<dbReference type="EMBL" id="HBKQ01044379">
    <property type="protein sequence ID" value="CAE2268645.1"/>
    <property type="molecule type" value="Transcribed_RNA"/>
</dbReference>
<organism evidence="1">
    <name type="scientific">Odontella aurita</name>
    <dbReference type="NCBI Taxonomy" id="265563"/>
    <lineage>
        <taxon>Eukaryota</taxon>
        <taxon>Sar</taxon>
        <taxon>Stramenopiles</taxon>
        <taxon>Ochrophyta</taxon>
        <taxon>Bacillariophyta</taxon>
        <taxon>Mediophyceae</taxon>
        <taxon>Biddulphiophycidae</taxon>
        <taxon>Eupodiscales</taxon>
        <taxon>Odontellaceae</taxon>
        <taxon>Odontella</taxon>
    </lineage>
</organism>
<proteinExistence type="predicted"/>
<evidence type="ECO:0000313" key="1">
    <source>
        <dbReference type="EMBL" id="CAE2268645.1"/>
    </source>
</evidence>
<dbReference type="InterPro" id="IPR036188">
    <property type="entry name" value="FAD/NAD-bd_sf"/>
</dbReference>
<dbReference type="SUPFAM" id="SSF51905">
    <property type="entry name" value="FAD/NAD(P)-binding domain"/>
    <property type="match status" value="1"/>
</dbReference>
<sequence length="396" mass="43714">MQRDRMISRSRTRLAAFILGSMLIQTANSLRVAILGSGVAGSTAARALADRGVEVTVFEAGFGIGGRTSTRITRDDARYQFDHGAQYIGAPKTDTFRESLESWKSDGFVREWSGTFATAIDGTNVELEGEERKERWVGFPRMNSICSSLLHHKNIRVELQTRANAEQNNKEEWVLKHSKNQRDLGTFDWLISSDRNSGARHRKDLASAKNIQEFTAGVRGVQSVKSLTAMVVFESPLNLNMDGIQFTGKDAEHGSLGWVARDTSKPGRERTDGHECWVLQSHPAAAKSLLKGRYKIGEVREMAKKVLISDFLSSLHHLGHGEIPSIITSTGHRWGAAFPIPSQEYIDTECQLIASERFVACGDYFGKLSGRIEGAYLSGRSAANEIIRLNEGGGTL</sequence>